<dbReference type="PROSITE" id="PS50110">
    <property type="entry name" value="RESPONSE_REGULATORY"/>
    <property type="match status" value="1"/>
</dbReference>
<sequence length="362" mass="41695">MNKVLIIDDEPWAREVIKSLGEWDRLRLAIVGEAEDGKEGLRLIKELEPQIVLTDMRMPGFDGVELLQQLKSQFPSLKIVVMSGYDDFIYLKQAIHSRAVDYLLKPVDPIELNDALRKCIHELEVQKQTVNTSWKLPLVFPSTALMDRYMALRQRVFAALFELCKPAVLQTMDKLEEFLESAFPEGMEPALQAKMGDDFLQILDQFMSENEVGFESRAAETDAAAQWKNVSETFQAIGRKYGEAIDKIEAIRKTKTRLVIVEVQSYIDQHYMDPISLETVAHQFFVSKEHLSRVFKTTVGENLTEYIIRMRMEKARELLMQPHISIKQAAQMVGYPEQAYFHRVFKKQFGITPGDIRSGKEK</sequence>
<organism evidence="11 12">
    <name type="scientific">Paenibacillus prosopidis</name>
    <dbReference type="NCBI Taxonomy" id="630520"/>
    <lineage>
        <taxon>Bacteria</taxon>
        <taxon>Bacillati</taxon>
        <taxon>Bacillota</taxon>
        <taxon>Bacilli</taxon>
        <taxon>Bacillales</taxon>
        <taxon>Paenibacillaceae</taxon>
        <taxon>Paenibacillus</taxon>
    </lineage>
</organism>
<dbReference type="SUPFAM" id="SSF46689">
    <property type="entry name" value="Homeodomain-like"/>
    <property type="match status" value="2"/>
</dbReference>
<comment type="subcellular location">
    <subcellularLocation>
        <location evidence="1">Cytoplasm</location>
    </subcellularLocation>
</comment>
<dbReference type="PROSITE" id="PS01124">
    <property type="entry name" value="HTH_ARAC_FAMILY_2"/>
    <property type="match status" value="1"/>
</dbReference>
<dbReference type="InterPro" id="IPR018062">
    <property type="entry name" value="HTH_AraC-typ_CS"/>
</dbReference>
<dbReference type="InterPro" id="IPR051552">
    <property type="entry name" value="HptR"/>
</dbReference>
<dbReference type="InterPro" id="IPR009057">
    <property type="entry name" value="Homeodomain-like_sf"/>
</dbReference>
<dbReference type="Pfam" id="PF12833">
    <property type="entry name" value="HTH_18"/>
    <property type="match status" value="1"/>
</dbReference>
<dbReference type="Gene3D" id="1.10.10.60">
    <property type="entry name" value="Homeodomain-like"/>
    <property type="match status" value="2"/>
</dbReference>
<dbReference type="Pfam" id="PF00072">
    <property type="entry name" value="Response_reg"/>
    <property type="match status" value="1"/>
</dbReference>
<reference evidence="11 12" key="1">
    <citation type="submission" date="2018-07" db="EMBL/GenBank/DDBJ databases">
        <title>Genomic Encyclopedia of Type Strains, Phase III (KMG-III): the genomes of soil and plant-associated and newly described type strains.</title>
        <authorList>
            <person name="Whitman W."/>
        </authorList>
    </citation>
    <scope>NUCLEOTIDE SEQUENCE [LARGE SCALE GENOMIC DNA]</scope>
    <source>
        <strain evidence="11 12">CECT 7506</strain>
    </source>
</reference>
<evidence type="ECO:0000256" key="4">
    <source>
        <dbReference type="ARBA" id="ARBA00023012"/>
    </source>
</evidence>
<protein>
    <submittedName>
        <fullName evidence="11">Two-component system response regulator YesN</fullName>
    </submittedName>
</protein>
<dbReference type="CDD" id="cd17536">
    <property type="entry name" value="REC_YesN-like"/>
    <property type="match status" value="1"/>
</dbReference>
<dbReference type="PANTHER" id="PTHR42713:SF3">
    <property type="entry name" value="TRANSCRIPTIONAL REGULATORY PROTEIN HPTR"/>
    <property type="match status" value="1"/>
</dbReference>
<evidence type="ECO:0000259" key="10">
    <source>
        <dbReference type="PROSITE" id="PS50110"/>
    </source>
</evidence>
<gene>
    <name evidence="11" type="ORF">DFP97_103270</name>
</gene>
<dbReference type="EMBL" id="QPJD01000003">
    <property type="protein sequence ID" value="RCW50252.1"/>
    <property type="molecule type" value="Genomic_DNA"/>
</dbReference>
<keyword evidence="12" id="KW-1185">Reference proteome</keyword>
<dbReference type="GO" id="GO:0003700">
    <property type="term" value="F:DNA-binding transcription factor activity"/>
    <property type="evidence" value="ECO:0007669"/>
    <property type="project" value="InterPro"/>
</dbReference>
<dbReference type="InterPro" id="IPR018060">
    <property type="entry name" value="HTH_AraC"/>
</dbReference>
<dbReference type="InterPro" id="IPR011006">
    <property type="entry name" value="CheY-like_superfamily"/>
</dbReference>
<feature type="domain" description="HTH araC/xylS-type" evidence="9">
    <location>
        <begin position="261"/>
        <end position="359"/>
    </location>
</feature>
<evidence type="ECO:0000259" key="9">
    <source>
        <dbReference type="PROSITE" id="PS01124"/>
    </source>
</evidence>
<comment type="caution">
    <text evidence="11">The sequence shown here is derived from an EMBL/GenBank/DDBJ whole genome shotgun (WGS) entry which is preliminary data.</text>
</comment>
<dbReference type="GO" id="GO:0005737">
    <property type="term" value="C:cytoplasm"/>
    <property type="evidence" value="ECO:0007669"/>
    <property type="project" value="UniProtKB-SubCell"/>
</dbReference>
<keyword evidence="3 8" id="KW-0597">Phosphoprotein</keyword>
<evidence type="ECO:0000256" key="8">
    <source>
        <dbReference type="PROSITE-ProRule" id="PRU00169"/>
    </source>
</evidence>
<proteinExistence type="predicted"/>
<keyword evidence="7" id="KW-0804">Transcription</keyword>
<keyword evidence="5" id="KW-0805">Transcription regulation</keyword>
<evidence type="ECO:0000256" key="6">
    <source>
        <dbReference type="ARBA" id="ARBA00023125"/>
    </source>
</evidence>
<dbReference type="InterPro" id="IPR001789">
    <property type="entry name" value="Sig_transdc_resp-reg_receiver"/>
</dbReference>
<keyword evidence="6" id="KW-0238">DNA-binding</keyword>
<dbReference type="SUPFAM" id="SSF52172">
    <property type="entry name" value="CheY-like"/>
    <property type="match status" value="1"/>
</dbReference>
<dbReference type="Proteomes" id="UP000252415">
    <property type="component" value="Unassembled WGS sequence"/>
</dbReference>
<dbReference type="SMART" id="SM00342">
    <property type="entry name" value="HTH_ARAC"/>
    <property type="match status" value="1"/>
</dbReference>
<accession>A0A368W6B5</accession>
<dbReference type="InterPro" id="IPR020449">
    <property type="entry name" value="Tscrpt_reg_AraC-type_HTH"/>
</dbReference>
<evidence type="ECO:0000313" key="11">
    <source>
        <dbReference type="EMBL" id="RCW50252.1"/>
    </source>
</evidence>
<dbReference type="PANTHER" id="PTHR42713">
    <property type="entry name" value="HISTIDINE KINASE-RELATED"/>
    <property type="match status" value="1"/>
</dbReference>
<dbReference type="PROSITE" id="PS00041">
    <property type="entry name" value="HTH_ARAC_FAMILY_1"/>
    <property type="match status" value="1"/>
</dbReference>
<evidence type="ECO:0000313" key="12">
    <source>
        <dbReference type="Proteomes" id="UP000252415"/>
    </source>
</evidence>
<evidence type="ECO:0000256" key="2">
    <source>
        <dbReference type="ARBA" id="ARBA00022490"/>
    </source>
</evidence>
<dbReference type="AlphaFoldDB" id="A0A368W6B5"/>
<name>A0A368W6B5_9BACL</name>
<dbReference type="GO" id="GO:0000160">
    <property type="term" value="P:phosphorelay signal transduction system"/>
    <property type="evidence" value="ECO:0007669"/>
    <property type="project" value="UniProtKB-KW"/>
</dbReference>
<evidence type="ECO:0000256" key="7">
    <source>
        <dbReference type="ARBA" id="ARBA00023163"/>
    </source>
</evidence>
<feature type="domain" description="Response regulatory" evidence="10">
    <location>
        <begin position="3"/>
        <end position="120"/>
    </location>
</feature>
<dbReference type="RefSeq" id="WP_114379093.1">
    <property type="nucleotide sequence ID" value="NZ_QPJD01000003.1"/>
</dbReference>
<evidence type="ECO:0000256" key="5">
    <source>
        <dbReference type="ARBA" id="ARBA00023015"/>
    </source>
</evidence>
<dbReference type="GO" id="GO:0043565">
    <property type="term" value="F:sequence-specific DNA binding"/>
    <property type="evidence" value="ECO:0007669"/>
    <property type="project" value="InterPro"/>
</dbReference>
<feature type="modified residue" description="4-aspartylphosphate" evidence="8">
    <location>
        <position position="55"/>
    </location>
</feature>
<evidence type="ECO:0000256" key="1">
    <source>
        <dbReference type="ARBA" id="ARBA00004496"/>
    </source>
</evidence>
<keyword evidence="4" id="KW-0902">Two-component regulatory system</keyword>
<keyword evidence="2" id="KW-0963">Cytoplasm</keyword>
<dbReference type="OrthoDB" id="342399at2"/>
<evidence type="ECO:0000256" key="3">
    <source>
        <dbReference type="ARBA" id="ARBA00022553"/>
    </source>
</evidence>
<dbReference type="PRINTS" id="PR00032">
    <property type="entry name" value="HTHARAC"/>
</dbReference>
<dbReference type="SMART" id="SM00448">
    <property type="entry name" value="REC"/>
    <property type="match status" value="1"/>
</dbReference>
<dbReference type="Gene3D" id="3.40.50.2300">
    <property type="match status" value="1"/>
</dbReference>